<evidence type="ECO:0000256" key="1">
    <source>
        <dbReference type="SAM" id="SignalP"/>
    </source>
</evidence>
<organism evidence="3 4">
    <name type="scientific">Thermophilibacter provencensis</name>
    <dbReference type="NCBI Taxonomy" id="1852386"/>
    <lineage>
        <taxon>Bacteria</taxon>
        <taxon>Bacillati</taxon>
        <taxon>Actinomycetota</taxon>
        <taxon>Coriobacteriia</taxon>
        <taxon>Coriobacteriales</taxon>
        <taxon>Atopobiaceae</taxon>
        <taxon>Thermophilibacter</taxon>
    </lineage>
</organism>
<dbReference type="Gene3D" id="2.60.120.380">
    <property type="match status" value="3"/>
</dbReference>
<dbReference type="Proteomes" id="UP001529256">
    <property type="component" value="Unassembled WGS sequence"/>
</dbReference>
<reference evidence="3 4" key="3">
    <citation type="submission" date="2023-06" db="EMBL/GenBank/DDBJ databases">
        <authorList>
            <person name="Zeman M."/>
            <person name="Kubasova T."/>
            <person name="Jahodarova E."/>
            <person name="Nykrynova M."/>
            <person name="Rychlik I."/>
        </authorList>
    </citation>
    <scope>NUCLEOTIDE SEQUENCE [LARGE SCALE GENOMIC DNA]</scope>
    <source>
        <strain evidence="3 4">153_Feed</strain>
    </source>
</reference>
<protein>
    <submittedName>
        <fullName evidence="3">Pre-peptidase C-terminal domain-containing protein</fullName>
    </submittedName>
</protein>
<accession>A0ABT7V4P1</accession>
<evidence type="ECO:0000313" key="4">
    <source>
        <dbReference type="Proteomes" id="UP001529256"/>
    </source>
</evidence>
<dbReference type="Pfam" id="PF18885">
    <property type="entry name" value="DUF5648"/>
    <property type="match status" value="1"/>
</dbReference>
<proteinExistence type="predicted"/>
<feature type="chain" id="PRO_5045762006" evidence="1">
    <location>
        <begin position="34"/>
        <end position="523"/>
    </location>
</feature>
<dbReference type="InterPro" id="IPR043708">
    <property type="entry name" value="DUF5648"/>
</dbReference>
<gene>
    <name evidence="3" type="ORF">QUW25_07745</name>
</gene>
<name>A0ABT7V4P1_9ACTN</name>
<keyword evidence="4" id="KW-1185">Reference proteome</keyword>
<dbReference type="RefSeq" id="WP_289511637.1">
    <property type="nucleotide sequence ID" value="NZ_JAUDEA010000012.1"/>
</dbReference>
<dbReference type="EMBL" id="JAUDEA010000012">
    <property type="protein sequence ID" value="MDM8271560.1"/>
    <property type="molecule type" value="Genomic_DNA"/>
</dbReference>
<reference evidence="3 4" key="2">
    <citation type="submission" date="2023-06" db="EMBL/GenBank/DDBJ databases">
        <title>Identification and characterization of horizontal gene transfer across gut microbiota members of farm animals based on homology search.</title>
        <authorList>
            <person name="Schwarzerova J."/>
            <person name="Nykrynova M."/>
            <person name="Jureckova K."/>
            <person name="Cejkova D."/>
            <person name="Rychlik I."/>
        </authorList>
    </citation>
    <scope>NUCLEOTIDE SEQUENCE [LARGE SCALE GENOMIC DNA]</scope>
    <source>
        <strain evidence="3 4">153_Feed</strain>
    </source>
</reference>
<keyword evidence="1" id="KW-0732">Signal</keyword>
<feature type="domain" description="DUF5648" evidence="2">
    <location>
        <begin position="392"/>
        <end position="520"/>
    </location>
</feature>
<sequence>MIRRRMAKRGVALFFSLAAAAALSLVCATPAWADPGNESLETATYVNVNQTVSSTTLEYDDDDFYRFTTPSNGVVQLSLSNAQNSRGGWNVYLRDLDNNTIANFSWESNATSHTGTRIGLPKGTYAIEVSPRSSTSGQRYNLTIGFSAASDWETEFNDGLETADAISVNKAVKGSTIDYDDDDFYRFTTPSDGVVQLKLTNAQNSRGGWNVYLRNQSNETIANFTWESDATSHSGMRIGLPKGTYTVEVSPRSSTQGQEYTFTTGFTAASNWETELNDSLSTTDTITLGKTINGSSIDYDDDDFYRLVLSKSSTVVLSLTNAQYSSGRWHVYLRDINNNKIADFSWDADQTSHSSSSIRLNAGTYTIEVSPNTSMSGHEYALTVSEPPQTQTMYRLYNPYTGEHFYTANAGERDTLKSIGWTYEGVGWVAPTSGDPVYRLFNPYTDDHHYTTSASERDTLKKIGWRYEGVGWYSGGSVPVLRQFNPYVQTATHNYTVSREENDKLVSIGWKAEGTGWYAVSAK</sequence>
<evidence type="ECO:0000313" key="3">
    <source>
        <dbReference type="EMBL" id="MDM8271560.1"/>
    </source>
</evidence>
<reference evidence="4" key="1">
    <citation type="submission" date="2023-06" db="EMBL/GenBank/DDBJ databases">
        <title>Identification and characterization of horizontal gene transfer across gut microbiota members of farm animals based on homology search.</title>
        <authorList>
            <person name="Zeman M."/>
            <person name="Kubasova T."/>
            <person name="Jahodarova E."/>
            <person name="Nykrynova M."/>
            <person name="Rychlik I."/>
        </authorList>
    </citation>
    <scope>NUCLEOTIDE SEQUENCE [LARGE SCALE GENOMIC DNA]</scope>
    <source>
        <strain evidence="4">153_Feed</strain>
    </source>
</reference>
<feature type="signal peptide" evidence="1">
    <location>
        <begin position="1"/>
        <end position="33"/>
    </location>
</feature>
<comment type="caution">
    <text evidence="3">The sequence shown here is derived from an EMBL/GenBank/DDBJ whole genome shotgun (WGS) entry which is preliminary data.</text>
</comment>
<evidence type="ECO:0000259" key="2">
    <source>
        <dbReference type="Pfam" id="PF18885"/>
    </source>
</evidence>
<dbReference type="SUPFAM" id="SSF89260">
    <property type="entry name" value="Collagen-binding domain"/>
    <property type="match status" value="3"/>
</dbReference>